<dbReference type="InterPro" id="IPR050006">
    <property type="entry name" value="LtnD"/>
</dbReference>
<evidence type="ECO:0000256" key="2">
    <source>
        <dbReference type="ARBA" id="ARBA00023002"/>
    </source>
</evidence>
<dbReference type="NCBIfam" id="NF043037">
    <property type="entry name" value="ThreonDh"/>
    <property type="match status" value="1"/>
</dbReference>
<evidence type="ECO:0000256" key="9">
    <source>
        <dbReference type="ARBA" id="ARBA00047312"/>
    </source>
</evidence>
<dbReference type="PANTHER" id="PTHR43060">
    <property type="entry name" value="3-HYDROXYISOBUTYRATE DEHYDROGENASE-LIKE 1, MITOCHONDRIAL-RELATED"/>
    <property type="match status" value="1"/>
</dbReference>
<dbReference type="PANTHER" id="PTHR43060:SF17">
    <property type="entry name" value="L-THREONATE DEHYDROGENASE"/>
    <property type="match status" value="1"/>
</dbReference>
<evidence type="ECO:0000256" key="1">
    <source>
        <dbReference type="ARBA" id="ARBA00022857"/>
    </source>
</evidence>
<proteinExistence type="inferred from homology"/>
<keyword evidence="13" id="KW-1185">Reference proteome</keyword>
<evidence type="ECO:0000256" key="5">
    <source>
        <dbReference type="ARBA" id="ARBA00037062"/>
    </source>
</evidence>
<comment type="catalytic activity">
    <reaction evidence="9">
        <text>L-threonate + NAD(+) = 2-dehydro-L-erythronate + NADH + H(+)</text>
        <dbReference type="Rhea" id="RHEA:52548"/>
        <dbReference type="ChEBI" id="CHEBI:15378"/>
        <dbReference type="ChEBI" id="CHEBI:57540"/>
        <dbReference type="ChEBI" id="CHEBI:57561"/>
        <dbReference type="ChEBI" id="CHEBI:57945"/>
        <dbReference type="ChEBI" id="CHEBI:136669"/>
        <dbReference type="EC" id="1.1.1.411"/>
    </reaction>
</comment>
<feature type="domain" description="3-hydroxyisobutyrate dehydrogenase-like NAD-binding" evidence="11">
    <location>
        <begin position="169"/>
        <end position="288"/>
    </location>
</feature>
<protein>
    <recommendedName>
        <fullName evidence="8">L-threonate dehydrogenase</fullName>
        <ecNumber evidence="7">1.1.1.411</ecNumber>
    </recommendedName>
</protein>
<evidence type="ECO:0000256" key="4">
    <source>
        <dbReference type="ARBA" id="ARBA00023277"/>
    </source>
</evidence>
<keyword evidence="2" id="KW-0560">Oxidoreductase</keyword>
<dbReference type="InterPro" id="IPR006115">
    <property type="entry name" value="6PGDH_NADP-bd"/>
</dbReference>
<organism evidence="12 13">
    <name type="scientific">Pseudomonas hefeiensis</name>
    <dbReference type="NCBI Taxonomy" id="2738125"/>
    <lineage>
        <taxon>Bacteria</taxon>
        <taxon>Pseudomonadati</taxon>
        <taxon>Pseudomonadota</taxon>
        <taxon>Gammaproteobacteria</taxon>
        <taxon>Pseudomonadales</taxon>
        <taxon>Pseudomonadaceae</taxon>
        <taxon>Pseudomonas</taxon>
    </lineage>
</organism>
<dbReference type="PROSITE" id="PS00895">
    <property type="entry name" value="3_HYDROXYISOBUT_DH"/>
    <property type="match status" value="1"/>
</dbReference>
<dbReference type="Gene3D" id="3.40.50.720">
    <property type="entry name" value="NAD(P)-binding Rossmann-like Domain"/>
    <property type="match status" value="1"/>
</dbReference>
<dbReference type="InterPro" id="IPR008927">
    <property type="entry name" value="6-PGluconate_DH-like_C_sf"/>
</dbReference>
<dbReference type="Gene3D" id="1.10.1040.10">
    <property type="entry name" value="N-(1-d-carboxylethyl)-l-norvaline Dehydrogenase, domain 2"/>
    <property type="match status" value="1"/>
</dbReference>
<dbReference type="InterPro" id="IPR029154">
    <property type="entry name" value="HIBADH-like_NADP-bd"/>
</dbReference>
<evidence type="ECO:0000313" key="13">
    <source>
        <dbReference type="Proteomes" id="UP001230339"/>
    </source>
</evidence>
<dbReference type="RefSeq" id="WP_305444895.1">
    <property type="nucleotide sequence ID" value="NZ_CP117449.1"/>
</dbReference>
<comment type="similarity">
    <text evidence="6">Belongs to the HIBADH-related family. L-threonate dehydrogenase subfamily.</text>
</comment>
<dbReference type="Proteomes" id="UP001230339">
    <property type="component" value="Chromosome"/>
</dbReference>
<keyword evidence="4" id="KW-0119">Carbohydrate metabolism</keyword>
<name>A0ABY9GHB1_9PSED</name>
<dbReference type="Pfam" id="PF14833">
    <property type="entry name" value="NAD_binding_11"/>
    <property type="match status" value="1"/>
</dbReference>
<comment type="function">
    <text evidence="5">Catalyzes oxidation of L-threonate to 2-oxo-tetronate. Can use either NAD(+) or NADP(+) as cosubstrate, with a preference for NAD(+).</text>
</comment>
<accession>A0ABY9GHB1</accession>
<dbReference type="InterPro" id="IPR036291">
    <property type="entry name" value="NAD(P)-bd_dom_sf"/>
</dbReference>
<keyword evidence="3" id="KW-0520">NAD</keyword>
<evidence type="ECO:0000256" key="7">
    <source>
        <dbReference type="ARBA" id="ARBA00038870"/>
    </source>
</evidence>
<dbReference type="PIRSF" id="PIRSF000103">
    <property type="entry name" value="HIBADH"/>
    <property type="match status" value="1"/>
</dbReference>
<evidence type="ECO:0000259" key="11">
    <source>
        <dbReference type="Pfam" id="PF14833"/>
    </source>
</evidence>
<dbReference type="EMBL" id="CP117449">
    <property type="protein sequence ID" value="WLH15030.1"/>
    <property type="molecule type" value="Genomic_DNA"/>
</dbReference>
<feature type="domain" description="6-phosphogluconate dehydrogenase NADP-binding" evidence="10">
    <location>
        <begin position="6"/>
        <end position="165"/>
    </location>
</feature>
<dbReference type="InterPro" id="IPR002204">
    <property type="entry name" value="3-OH-isobutyrate_DH-rel_CS"/>
</dbReference>
<evidence type="ECO:0000256" key="8">
    <source>
        <dbReference type="ARBA" id="ARBA00039407"/>
    </source>
</evidence>
<dbReference type="Pfam" id="PF03446">
    <property type="entry name" value="NAD_binding_2"/>
    <property type="match status" value="1"/>
</dbReference>
<dbReference type="SUPFAM" id="SSF51735">
    <property type="entry name" value="NAD(P)-binding Rossmann-fold domains"/>
    <property type="match status" value="1"/>
</dbReference>
<reference evidence="12 13" key="1">
    <citation type="submission" date="2023-02" db="EMBL/GenBank/DDBJ databases">
        <title>Evolution of Hrp T3SS in non-pathogenic Pseudomonas fluorescens.</title>
        <authorList>
            <person name="Liao K."/>
            <person name="Wei H."/>
            <person name="Gu Y."/>
        </authorList>
    </citation>
    <scope>NUCLEOTIDE SEQUENCE [LARGE SCALE GENOMIC DNA]</scope>
    <source>
        <strain evidence="12 13">FP205</strain>
    </source>
</reference>
<evidence type="ECO:0000313" key="12">
    <source>
        <dbReference type="EMBL" id="WLH15030.1"/>
    </source>
</evidence>
<dbReference type="EC" id="1.1.1.411" evidence="7"/>
<keyword evidence="1" id="KW-0521">NADP</keyword>
<dbReference type="InterPro" id="IPR015815">
    <property type="entry name" value="HIBADH-related"/>
</dbReference>
<dbReference type="SUPFAM" id="SSF48179">
    <property type="entry name" value="6-phosphogluconate dehydrogenase C-terminal domain-like"/>
    <property type="match status" value="1"/>
</dbReference>
<sequence length="302" mass="31398">MTAISNIGVVGLGSMGLGMARSLLRAGLPVWGYDIREDVRQAFSAEGGQPVSGLSDSAALSDLLFIVVVNAAQTEQLLFGEQGIAARLRPGSVVIACATISAAAARRISGRLAEHQVLMLDAPISGGAVRAEAGELTIMASGPQAAFERAQTALAAVAAKVYRLGEEAGQGSQIKLVNQLLAGVHIAAAAEAMAYGIRQGCDPEALYEVISHSAGNSWMFENRVPHLLAGDYRPRSAVDIFVKDLGLVLDSAQEAVFPLPLTASAHQMFKQASASGLGREDDIAVVKIFPGINLPAAANEEI</sequence>
<evidence type="ECO:0000259" key="10">
    <source>
        <dbReference type="Pfam" id="PF03446"/>
    </source>
</evidence>
<dbReference type="InterPro" id="IPR013328">
    <property type="entry name" value="6PGD_dom2"/>
</dbReference>
<evidence type="ECO:0000256" key="3">
    <source>
        <dbReference type="ARBA" id="ARBA00023027"/>
    </source>
</evidence>
<gene>
    <name evidence="12" type="ORF">PSH57_12355</name>
</gene>
<evidence type="ECO:0000256" key="6">
    <source>
        <dbReference type="ARBA" id="ARBA00037979"/>
    </source>
</evidence>